<dbReference type="InterPro" id="IPR003593">
    <property type="entry name" value="AAA+_ATPase"/>
</dbReference>
<feature type="domain" description="ABC transporter" evidence="5">
    <location>
        <begin position="5"/>
        <end position="243"/>
    </location>
</feature>
<gene>
    <name evidence="6" type="ORF">P4T90_06755</name>
</gene>
<evidence type="ECO:0000313" key="7">
    <source>
        <dbReference type="Proteomes" id="UP001341444"/>
    </source>
</evidence>
<proteinExistence type="predicted"/>
<feature type="domain" description="ABC transporter" evidence="5">
    <location>
        <begin position="254"/>
        <end position="497"/>
    </location>
</feature>
<keyword evidence="4 6" id="KW-0067">ATP-binding</keyword>
<dbReference type="EMBL" id="JARMAB010000008">
    <property type="protein sequence ID" value="MED1202790.1"/>
    <property type="molecule type" value="Genomic_DNA"/>
</dbReference>
<name>A0ABU6ME62_9BACI</name>
<dbReference type="PANTHER" id="PTHR43790:SF9">
    <property type="entry name" value="GALACTOFURANOSE TRANSPORTER ATP-BINDING PROTEIN YTFR"/>
    <property type="match status" value="1"/>
</dbReference>
<dbReference type="SUPFAM" id="SSF52540">
    <property type="entry name" value="P-loop containing nucleoside triphosphate hydrolases"/>
    <property type="match status" value="2"/>
</dbReference>
<keyword evidence="1" id="KW-0813">Transport</keyword>
<keyword evidence="3" id="KW-0547">Nucleotide-binding</keyword>
<comment type="caution">
    <text evidence="6">The sequence shown here is derived from an EMBL/GenBank/DDBJ whole genome shotgun (WGS) entry which is preliminary data.</text>
</comment>
<dbReference type="InterPro" id="IPR003439">
    <property type="entry name" value="ABC_transporter-like_ATP-bd"/>
</dbReference>
<dbReference type="CDD" id="cd03215">
    <property type="entry name" value="ABC_Carb_Monos_II"/>
    <property type="match status" value="1"/>
</dbReference>
<protein>
    <submittedName>
        <fullName evidence="6">Sugar ABC transporter ATP-binding protein</fullName>
    </submittedName>
</protein>
<evidence type="ECO:0000256" key="2">
    <source>
        <dbReference type="ARBA" id="ARBA00022737"/>
    </source>
</evidence>
<sequence>MDQLLIMNDIKKSFGNVKSLSDAHFDLKAGEVHAILGANGAGKSTLMKILSGAYTADSGEIMLSGQQVEINSPKHAKDYGIFCVYQEVDTALVPQLTVADNIMLDSISSQRNIFVSKKRLLQQASKALALLDERISLQLQASELSLAEKQMVLIARALVLEAKVIIFDEPTAPLSLEETKKFFTIVNKLRNNGVGCIFISHRLPEIFEIANRITVMRDGRTISTFQTSQVTQQQIVETMLGSSFHFSFTRANNNKGERLLEIMEINDGQKVKDISFHVSKGEVVGIVGLVGAGKTELAKALFGLTKWKSGKVIVNGKSKKFQHPKEAMKSGLVLVPEERRKEGLFIQDSIAENITFPYLKKFSPFLFLNRKEENKYAEKIIDTLSIKANSAKTPVFKLSGGNQQKVAIGKWTSSNARVYLFDEPTKGVDIGAKQDIFHLIHNLTAEGKGIVYFSCEINEILSISDRILVMYDGQIVKELTKEEATQEKILLYASGGKEDIYERNAL</sequence>
<organism evidence="6 7">
    <name type="scientific">Heyndrickxia acidicola</name>
    <dbReference type="NCBI Taxonomy" id="209389"/>
    <lineage>
        <taxon>Bacteria</taxon>
        <taxon>Bacillati</taxon>
        <taxon>Bacillota</taxon>
        <taxon>Bacilli</taxon>
        <taxon>Bacillales</taxon>
        <taxon>Bacillaceae</taxon>
        <taxon>Heyndrickxia</taxon>
    </lineage>
</organism>
<accession>A0ABU6ME62</accession>
<evidence type="ECO:0000259" key="5">
    <source>
        <dbReference type="PROSITE" id="PS50893"/>
    </source>
</evidence>
<dbReference type="InterPro" id="IPR027417">
    <property type="entry name" value="P-loop_NTPase"/>
</dbReference>
<keyword evidence="7" id="KW-1185">Reference proteome</keyword>
<dbReference type="SMART" id="SM00382">
    <property type="entry name" value="AAA"/>
    <property type="match status" value="2"/>
</dbReference>
<dbReference type="Gene3D" id="3.40.50.300">
    <property type="entry name" value="P-loop containing nucleotide triphosphate hydrolases"/>
    <property type="match status" value="2"/>
</dbReference>
<dbReference type="Pfam" id="PF00005">
    <property type="entry name" value="ABC_tran"/>
    <property type="match status" value="2"/>
</dbReference>
<evidence type="ECO:0000256" key="1">
    <source>
        <dbReference type="ARBA" id="ARBA00022448"/>
    </source>
</evidence>
<evidence type="ECO:0000313" key="6">
    <source>
        <dbReference type="EMBL" id="MED1202790.1"/>
    </source>
</evidence>
<evidence type="ECO:0000256" key="4">
    <source>
        <dbReference type="ARBA" id="ARBA00022840"/>
    </source>
</evidence>
<keyword evidence="2" id="KW-0677">Repeat</keyword>
<dbReference type="PROSITE" id="PS50893">
    <property type="entry name" value="ABC_TRANSPORTER_2"/>
    <property type="match status" value="2"/>
</dbReference>
<dbReference type="Proteomes" id="UP001341444">
    <property type="component" value="Unassembled WGS sequence"/>
</dbReference>
<dbReference type="CDD" id="cd03216">
    <property type="entry name" value="ABC_Carb_Monos_I"/>
    <property type="match status" value="1"/>
</dbReference>
<dbReference type="GO" id="GO:0005524">
    <property type="term" value="F:ATP binding"/>
    <property type="evidence" value="ECO:0007669"/>
    <property type="project" value="UniProtKB-KW"/>
</dbReference>
<dbReference type="PANTHER" id="PTHR43790">
    <property type="entry name" value="CARBOHYDRATE TRANSPORT ATP-BINDING PROTEIN MG119-RELATED"/>
    <property type="match status" value="1"/>
</dbReference>
<dbReference type="InterPro" id="IPR017871">
    <property type="entry name" value="ABC_transporter-like_CS"/>
</dbReference>
<evidence type="ECO:0000256" key="3">
    <source>
        <dbReference type="ARBA" id="ARBA00022741"/>
    </source>
</evidence>
<dbReference type="InterPro" id="IPR050107">
    <property type="entry name" value="ABC_carbohydrate_import_ATPase"/>
</dbReference>
<reference evidence="6 7" key="1">
    <citation type="submission" date="2023-03" db="EMBL/GenBank/DDBJ databases">
        <title>Bacillus Genome Sequencing.</title>
        <authorList>
            <person name="Dunlap C."/>
        </authorList>
    </citation>
    <scope>NUCLEOTIDE SEQUENCE [LARGE SCALE GENOMIC DNA]</scope>
    <source>
        <strain evidence="6 7">B-23453</strain>
    </source>
</reference>
<dbReference type="RefSeq" id="WP_066267608.1">
    <property type="nucleotide sequence ID" value="NZ_JARMAB010000008.1"/>
</dbReference>
<dbReference type="PROSITE" id="PS00211">
    <property type="entry name" value="ABC_TRANSPORTER_1"/>
    <property type="match status" value="1"/>
</dbReference>